<sequence>MKTIATLASLPLLILSPQSAHAFDSTRFSSEVAQTGGVPAYPKDRPSPSPPVEFLLDRSGRLNRSAGGSEPNTSGSLSGDFATGNSGRSYPGLTENSHPVVNTLYSSPGQENAWEDCGPSPLSPAQIEALVGRAADAYGVDADFAKAITWTESRFDQTRNSPTGARGPMQLMPDTARELGVTDACDPASNIDAGVRRLKALLDEFRNPLLAAAAYNAGVQAIYDNGGVPPYPETVRYVASVINRQLGLGLPHAKAPDRRGPAGARPAISSDQVSDVLGAKGSRFVNGVMHF</sequence>
<dbReference type="InterPro" id="IPR008258">
    <property type="entry name" value="Transglycosylase_SLT_dom_1"/>
</dbReference>
<dbReference type="eggNOG" id="COG0741">
    <property type="taxonomic scope" value="Bacteria"/>
</dbReference>
<evidence type="ECO:0000256" key="4">
    <source>
        <dbReference type="SAM" id="SignalP"/>
    </source>
</evidence>
<protein>
    <submittedName>
        <fullName evidence="6">Lytic transglycosylase catalytic</fullName>
    </submittedName>
</protein>
<feature type="region of interest" description="Disordered" evidence="3">
    <location>
        <begin position="34"/>
        <end position="96"/>
    </location>
</feature>
<organism evidence="6 7">
    <name type="scientific">Neorhizobium galegae bv. officinalis bv. officinalis str. HAMBI 1141</name>
    <dbReference type="NCBI Taxonomy" id="1028801"/>
    <lineage>
        <taxon>Bacteria</taxon>
        <taxon>Pseudomonadati</taxon>
        <taxon>Pseudomonadota</taxon>
        <taxon>Alphaproteobacteria</taxon>
        <taxon>Hyphomicrobiales</taxon>
        <taxon>Rhizobiaceae</taxon>
        <taxon>Rhizobium/Agrobacterium group</taxon>
        <taxon>Neorhizobium</taxon>
    </lineage>
</organism>
<dbReference type="PANTHER" id="PTHR37423:SF2">
    <property type="entry name" value="MEMBRANE-BOUND LYTIC MUREIN TRANSGLYCOSYLASE C"/>
    <property type="match status" value="1"/>
</dbReference>
<gene>
    <name evidence="6" type="ORF">RG1141_PA08510</name>
</gene>
<evidence type="ECO:0000259" key="5">
    <source>
        <dbReference type="Pfam" id="PF01464"/>
    </source>
</evidence>
<feature type="domain" description="Transglycosylase SLT" evidence="5">
    <location>
        <begin position="131"/>
        <end position="222"/>
    </location>
</feature>
<dbReference type="EMBL" id="HG938356">
    <property type="protein sequence ID" value="CDN57683.1"/>
    <property type="molecule type" value="Genomic_DNA"/>
</dbReference>
<dbReference type="SUPFAM" id="SSF53955">
    <property type="entry name" value="Lysozyme-like"/>
    <property type="match status" value="1"/>
</dbReference>
<evidence type="ECO:0000313" key="6">
    <source>
        <dbReference type="EMBL" id="CDN57683.1"/>
    </source>
</evidence>
<evidence type="ECO:0000256" key="1">
    <source>
        <dbReference type="ARBA" id="ARBA00007734"/>
    </source>
</evidence>
<geneLocation type="plasmid" evidence="7">
    <name>II</name>
</geneLocation>
<dbReference type="KEGG" id="ngl:RG1141_PA08510"/>
<accession>A0A068TH19</accession>
<name>A0A068TH19_NEOGA</name>
<comment type="similarity">
    <text evidence="1">Belongs to the transglycosylase Slt family.</text>
</comment>
<evidence type="ECO:0000256" key="3">
    <source>
        <dbReference type="SAM" id="MobiDB-lite"/>
    </source>
</evidence>
<dbReference type="InterPro" id="IPR023346">
    <property type="entry name" value="Lysozyme-like_dom_sf"/>
</dbReference>
<dbReference type="Gene3D" id="1.10.530.10">
    <property type="match status" value="1"/>
</dbReference>
<dbReference type="HOGENOM" id="CLU_080725_0_0_5"/>
<evidence type="ECO:0000256" key="2">
    <source>
        <dbReference type="ARBA" id="ARBA00009387"/>
    </source>
</evidence>
<feature type="chain" id="PRO_5001653984" evidence="4">
    <location>
        <begin position="23"/>
        <end position="291"/>
    </location>
</feature>
<dbReference type="AlphaFoldDB" id="A0A068TH19"/>
<dbReference type="PATRIC" id="fig|1028801.3.peg.5450"/>
<feature type="compositionally biased region" description="Polar residues" evidence="3">
    <location>
        <begin position="70"/>
        <end position="96"/>
    </location>
</feature>
<feature type="signal peptide" evidence="4">
    <location>
        <begin position="1"/>
        <end position="22"/>
    </location>
</feature>
<keyword evidence="6" id="KW-0614">Plasmid</keyword>
<evidence type="ECO:0000313" key="7">
    <source>
        <dbReference type="Proteomes" id="UP000028186"/>
    </source>
</evidence>
<dbReference type="Proteomes" id="UP000028186">
    <property type="component" value="Plasmid pHAMBI1141a"/>
</dbReference>
<dbReference type="CDD" id="cd00254">
    <property type="entry name" value="LT-like"/>
    <property type="match status" value="1"/>
</dbReference>
<comment type="similarity">
    <text evidence="2">Belongs to the virb1 family.</text>
</comment>
<keyword evidence="4" id="KW-0732">Signal</keyword>
<proteinExistence type="inferred from homology"/>
<reference evidence="7" key="1">
    <citation type="journal article" date="2014" name="BMC Genomics">
        <title>Genome sequencing of two Neorhizobium galegae strains reveals a noeT gene responsible for the unusual acetylation of the nodulation factors.</title>
        <authorList>
            <person name="Osterman J."/>
            <person name="Marsh J."/>
            <person name="Laine P.K."/>
            <person name="Zeng Z."/>
            <person name="Alatalo E."/>
            <person name="Sullivan J.T."/>
            <person name="Young J.P."/>
            <person name="Thomas-Oates J."/>
            <person name="Paulin L."/>
            <person name="Lindstrom K."/>
        </authorList>
    </citation>
    <scope>NUCLEOTIDE SEQUENCE [LARGE SCALE GENOMIC DNA]</scope>
    <source>
        <strain evidence="7">HAMBI 1141</strain>
        <plasmid evidence="7">II</plasmid>
    </source>
</reference>
<dbReference type="Pfam" id="PF01464">
    <property type="entry name" value="SLT"/>
    <property type="match status" value="1"/>
</dbReference>
<dbReference type="PANTHER" id="PTHR37423">
    <property type="entry name" value="SOLUBLE LYTIC MUREIN TRANSGLYCOSYLASE-RELATED"/>
    <property type="match status" value="1"/>
</dbReference>